<dbReference type="PANTHER" id="PTHR30273">
    <property type="entry name" value="PERIPLASMIC SIGNAL SENSOR AND SIGMA FACTOR ACTIVATOR FECR-RELATED"/>
    <property type="match status" value="1"/>
</dbReference>
<feature type="domain" description="Protein FecR C-terminal" evidence="3">
    <location>
        <begin position="323"/>
        <end position="392"/>
    </location>
</feature>
<dbReference type="InterPro" id="IPR032508">
    <property type="entry name" value="FecR_C"/>
</dbReference>
<dbReference type="Pfam" id="PF04773">
    <property type="entry name" value="FecR"/>
    <property type="match status" value="1"/>
</dbReference>
<protein>
    <submittedName>
        <fullName evidence="4">FecR family protein</fullName>
    </submittedName>
</protein>
<dbReference type="GO" id="GO:0016989">
    <property type="term" value="F:sigma factor antagonist activity"/>
    <property type="evidence" value="ECO:0007669"/>
    <property type="project" value="TreeGrafter"/>
</dbReference>
<feature type="transmembrane region" description="Helical" evidence="1">
    <location>
        <begin position="93"/>
        <end position="111"/>
    </location>
</feature>
<dbReference type="PANTHER" id="PTHR30273:SF2">
    <property type="entry name" value="PROTEIN FECR"/>
    <property type="match status" value="1"/>
</dbReference>
<dbReference type="FunFam" id="2.60.120.1440:FF:000001">
    <property type="entry name" value="Putative anti-sigma factor"/>
    <property type="match status" value="1"/>
</dbReference>
<dbReference type="Proteomes" id="UP000283589">
    <property type="component" value="Unassembled WGS sequence"/>
</dbReference>
<comment type="caution">
    <text evidence="4">The sequence shown here is derived from an EMBL/GenBank/DDBJ whole genome shotgun (WGS) entry which is preliminary data.</text>
</comment>
<evidence type="ECO:0000259" key="2">
    <source>
        <dbReference type="Pfam" id="PF04773"/>
    </source>
</evidence>
<evidence type="ECO:0000313" key="5">
    <source>
        <dbReference type="Proteomes" id="UP000283589"/>
    </source>
</evidence>
<dbReference type="AlphaFoldDB" id="A0A412WVH5"/>
<dbReference type="Pfam" id="PF16344">
    <property type="entry name" value="FecR_C"/>
    <property type="match status" value="1"/>
</dbReference>
<gene>
    <name evidence="4" type="ORF">DWW18_17875</name>
</gene>
<dbReference type="EMBL" id="QRZA01000035">
    <property type="protein sequence ID" value="RGV31304.1"/>
    <property type="molecule type" value="Genomic_DNA"/>
</dbReference>
<dbReference type="Gene3D" id="3.55.50.30">
    <property type="match status" value="1"/>
</dbReference>
<dbReference type="Gene3D" id="2.60.120.1440">
    <property type="match status" value="1"/>
</dbReference>
<name>A0A412WVH5_9BACT</name>
<organism evidence="4 5">
    <name type="scientific">Butyricimonas virosa</name>
    <dbReference type="NCBI Taxonomy" id="544645"/>
    <lineage>
        <taxon>Bacteria</taxon>
        <taxon>Pseudomonadati</taxon>
        <taxon>Bacteroidota</taxon>
        <taxon>Bacteroidia</taxon>
        <taxon>Bacteroidales</taxon>
        <taxon>Odoribacteraceae</taxon>
        <taxon>Butyricimonas</taxon>
    </lineage>
</organism>
<feature type="domain" description="FecR protein" evidence="2">
    <location>
        <begin position="186"/>
        <end position="281"/>
    </location>
</feature>
<evidence type="ECO:0000313" key="4">
    <source>
        <dbReference type="EMBL" id="RGV31304.1"/>
    </source>
</evidence>
<keyword evidence="1" id="KW-0812">Transmembrane</keyword>
<dbReference type="InterPro" id="IPR006860">
    <property type="entry name" value="FecR"/>
</dbReference>
<proteinExistence type="predicted"/>
<dbReference type="InterPro" id="IPR012373">
    <property type="entry name" value="Ferrdict_sens_TM"/>
</dbReference>
<evidence type="ECO:0000256" key="1">
    <source>
        <dbReference type="SAM" id="Phobius"/>
    </source>
</evidence>
<reference evidence="4 5" key="1">
    <citation type="submission" date="2018-08" db="EMBL/GenBank/DDBJ databases">
        <title>A genome reference for cultivated species of the human gut microbiota.</title>
        <authorList>
            <person name="Zou Y."/>
            <person name="Xue W."/>
            <person name="Luo G."/>
        </authorList>
    </citation>
    <scope>NUCLEOTIDE SEQUENCE [LARGE SCALE GENOMIC DNA]</scope>
    <source>
        <strain evidence="4 5">AF14-49</strain>
    </source>
</reference>
<sequence>MSKRPIIMSMKENEIDRILADLVAGERISAEDRQILENWKEVSGRNSRFEREMREIASSGAKLHHRRKNEIVFEQVEQVVRKRRGRVRLMRQLSVAAGIALFVGIAAYFMLAGERQTGTSARVVTARIMPGSVRAELVLPRGEVVHLDSTTQVVLAADSLNLRVMSDESTLIYGAEEKNEQMEYHTIRVPRGGEYNLQLADGSKVYLNAGSSLRYPVRFAGERREVVLTGEGYFEVAKDTARPFVVKAGEIDVRVLGTAFNVNAYPERETVAATLVEGSVQVNYKAGQQVIRPGMQLVYDKQNGKAEVSAVDTEVYTSWKDGYYYFKREPLENIMEVLSRWYDLNVFYHNQDLKRMEFGGRLKRYDDISYLLKKMEETQDVEFIIKGNTITVQRKTD</sequence>
<evidence type="ECO:0000259" key="3">
    <source>
        <dbReference type="Pfam" id="PF16344"/>
    </source>
</evidence>
<keyword evidence="1" id="KW-0472">Membrane</keyword>
<keyword evidence="1" id="KW-1133">Transmembrane helix</keyword>
<accession>A0A412WVH5</accession>